<evidence type="ECO:0000256" key="2">
    <source>
        <dbReference type="ARBA" id="ARBA00022448"/>
    </source>
</evidence>
<name>A0ABD5X4H2_9EURY</name>
<dbReference type="CDD" id="cd06261">
    <property type="entry name" value="TM_PBP2"/>
    <property type="match status" value="2"/>
</dbReference>
<dbReference type="PANTHER" id="PTHR43357">
    <property type="entry name" value="INNER MEMBRANE ABC TRANSPORTER PERMEASE PROTEIN YDCV"/>
    <property type="match status" value="1"/>
</dbReference>
<keyword evidence="2 8" id="KW-0813">Transport</keyword>
<evidence type="ECO:0000256" key="8">
    <source>
        <dbReference type="RuleBase" id="RU363032"/>
    </source>
</evidence>
<feature type="transmembrane region" description="Helical" evidence="8">
    <location>
        <begin position="102"/>
        <end position="127"/>
    </location>
</feature>
<feature type="transmembrane region" description="Helical" evidence="8">
    <location>
        <begin position="403"/>
        <end position="420"/>
    </location>
</feature>
<dbReference type="InterPro" id="IPR035906">
    <property type="entry name" value="MetI-like_sf"/>
</dbReference>
<evidence type="ECO:0000256" key="4">
    <source>
        <dbReference type="ARBA" id="ARBA00022519"/>
    </source>
</evidence>
<dbReference type="RefSeq" id="WP_267638867.1">
    <property type="nucleotide sequence ID" value="NZ_JAODIY010000044.1"/>
</dbReference>
<dbReference type="GO" id="GO:0005886">
    <property type="term" value="C:plasma membrane"/>
    <property type="evidence" value="ECO:0007669"/>
    <property type="project" value="UniProtKB-SubCell"/>
</dbReference>
<dbReference type="EMBL" id="JBHSZQ010000015">
    <property type="protein sequence ID" value="MFC7126098.1"/>
    <property type="molecule type" value="Genomic_DNA"/>
</dbReference>
<proteinExistence type="inferred from homology"/>
<feature type="transmembrane region" description="Helical" evidence="8">
    <location>
        <begin position="297"/>
        <end position="320"/>
    </location>
</feature>
<evidence type="ECO:0000256" key="7">
    <source>
        <dbReference type="ARBA" id="ARBA00023136"/>
    </source>
</evidence>
<evidence type="ECO:0000313" key="11">
    <source>
        <dbReference type="Proteomes" id="UP001596414"/>
    </source>
</evidence>
<dbReference type="SUPFAM" id="SSF161098">
    <property type="entry name" value="MetI-like"/>
    <property type="match status" value="2"/>
</dbReference>
<dbReference type="AlphaFoldDB" id="A0ABD5X4H2"/>
<comment type="similarity">
    <text evidence="8">Belongs to the binding-protein-dependent transport system permease family.</text>
</comment>
<feature type="transmembrane region" description="Helical" evidence="8">
    <location>
        <begin position="206"/>
        <end position="228"/>
    </location>
</feature>
<evidence type="ECO:0000256" key="1">
    <source>
        <dbReference type="ARBA" id="ARBA00004429"/>
    </source>
</evidence>
<comment type="caution">
    <text evidence="10">The sequence shown here is derived from an EMBL/GenBank/DDBJ whole genome shotgun (WGS) entry which is preliminary data.</text>
</comment>
<protein>
    <submittedName>
        <fullName evidence="10">ABC transporter permease</fullName>
    </submittedName>
</protein>
<keyword evidence="3" id="KW-1003">Cell membrane</keyword>
<feature type="transmembrane region" description="Helical" evidence="8">
    <location>
        <begin position="340"/>
        <end position="364"/>
    </location>
</feature>
<dbReference type="Pfam" id="PF00528">
    <property type="entry name" value="BPD_transp_1"/>
    <property type="match status" value="2"/>
</dbReference>
<dbReference type="Gene3D" id="1.10.3720.10">
    <property type="entry name" value="MetI-like"/>
    <property type="match status" value="2"/>
</dbReference>
<dbReference type="InterPro" id="IPR000515">
    <property type="entry name" value="MetI-like"/>
</dbReference>
<gene>
    <name evidence="10" type="ORF">ACFQJ7_08625</name>
</gene>
<organism evidence="10 11">
    <name type="scientific">Halovenus rubra</name>
    <dbReference type="NCBI Taxonomy" id="869890"/>
    <lineage>
        <taxon>Archaea</taxon>
        <taxon>Methanobacteriati</taxon>
        <taxon>Methanobacteriota</taxon>
        <taxon>Stenosarchaea group</taxon>
        <taxon>Halobacteria</taxon>
        <taxon>Halobacteriales</taxon>
        <taxon>Haloarculaceae</taxon>
        <taxon>Halovenus</taxon>
    </lineage>
</organism>
<sequence>MRGPLTVLRGTSARFLPSDMPIGLTLLCGAIAATMVFPVSWLLIRARDVNQSRAVDLIVQQETLDILINSLLLMSAVTAFSIVLGVPLAYLTTRTNLPFRRFWTIVVALPLVIPSYIGAFTFVSAFGPRGEFQELLAPLGVEEIPEIYGLGGATLVITLYTYPYVYLTARSALLTLDTSLIEAARTLNHSRWEAIRRVTLPHIRSATAAGGLLVALYAVSDFGTPAIMRLPVFTRQIYVENKSFGQDYAALLALHLLAIVLVVLAIERRVRSDENLDGDTSNPAPPVDLGRWRWPALALPISVTGLALVVPVWILSLWVVRADSNTGRSELAFEWTYALNSVQVATAAAVLAAVAALPIAYFVTRHDSWLAELFERSTYIGFAVPGIVLAYALVYFGTDLAPAIYQTLPLLIFAYVVRFMSQAVGIIRSGTGQVDPTLVEAARTLGESSFGAFRRITFPLIRSSVVAGMALVFLTTMKELPVTLVLRPTGFETIVTQVWRAQKAVVYQYAAIPALLLIVISGFSMIILLSQDGQEGL</sequence>
<reference evidence="10 11" key="1">
    <citation type="journal article" date="2014" name="Int. J. Syst. Evol. Microbiol.">
        <title>Complete genome sequence of Corynebacterium casei LMG S-19264T (=DSM 44701T), isolated from a smear-ripened cheese.</title>
        <authorList>
            <consortium name="US DOE Joint Genome Institute (JGI-PGF)"/>
            <person name="Walter F."/>
            <person name="Albersmeier A."/>
            <person name="Kalinowski J."/>
            <person name="Ruckert C."/>
        </authorList>
    </citation>
    <scope>NUCLEOTIDE SEQUENCE [LARGE SCALE GENOMIC DNA]</scope>
    <source>
        <strain evidence="10 11">CGMCC 4.7215</strain>
    </source>
</reference>
<keyword evidence="4" id="KW-0997">Cell inner membrane</keyword>
<dbReference type="PROSITE" id="PS50928">
    <property type="entry name" value="ABC_TM1"/>
    <property type="match status" value="2"/>
</dbReference>
<evidence type="ECO:0000256" key="5">
    <source>
        <dbReference type="ARBA" id="ARBA00022692"/>
    </source>
</evidence>
<dbReference type="Proteomes" id="UP001596414">
    <property type="component" value="Unassembled WGS sequence"/>
</dbReference>
<feature type="transmembrane region" description="Helical" evidence="8">
    <location>
        <begin position="21"/>
        <end position="46"/>
    </location>
</feature>
<feature type="domain" description="ABC transmembrane type-1" evidence="9">
    <location>
        <begin position="67"/>
        <end position="265"/>
    </location>
</feature>
<feature type="transmembrane region" description="Helical" evidence="8">
    <location>
        <begin position="147"/>
        <end position="167"/>
    </location>
</feature>
<evidence type="ECO:0000259" key="9">
    <source>
        <dbReference type="PROSITE" id="PS50928"/>
    </source>
</evidence>
<comment type="subcellular location">
    <subcellularLocation>
        <location evidence="1">Cell inner membrane</location>
        <topology evidence="1">Multi-pass membrane protein</topology>
    </subcellularLocation>
    <subcellularLocation>
        <location evidence="8">Cell membrane</location>
        <topology evidence="8">Multi-pass membrane protein</topology>
    </subcellularLocation>
</comment>
<feature type="domain" description="ABC transmembrane type-1" evidence="9">
    <location>
        <begin position="338"/>
        <end position="528"/>
    </location>
</feature>
<accession>A0ABD5X4H2</accession>
<keyword evidence="7 8" id="KW-0472">Membrane</keyword>
<feature type="transmembrane region" description="Helical" evidence="8">
    <location>
        <begin position="248"/>
        <end position="266"/>
    </location>
</feature>
<keyword evidence="6 8" id="KW-1133">Transmembrane helix</keyword>
<evidence type="ECO:0000256" key="6">
    <source>
        <dbReference type="ARBA" id="ARBA00022989"/>
    </source>
</evidence>
<feature type="transmembrane region" description="Helical" evidence="8">
    <location>
        <begin position="376"/>
        <end position="397"/>
    </location>
</feature>
<dbReference type="PANTHER" id="PTHR43357:SF3">
    <property type="entry name" value="FE(3+)-TRANSPORT SYSTEM PERMEASE PROTEIN FBPB 2"/>
    <property type="match status" value="1"/>
</dbReference>
<feature type="transmembrane region" description="Helical" evidence="8">
    <location>
        <begin position="66"/>
        <end position="90"/>
    </location>
</feature>
<feature type="transmembrane region" description="Helical" evidence="8">
    <location>
        <begin position="506"/>
        <end position="529"/>
    </location>
</feature>
<evidence type="ECO:0000256" key="3">
    <source>
        <dbReference type="ARBA" id="ARBA00022475"/>
    </source>
</evidence>
<keyword evidence="5 8" id="KW-0812">Transmembrane</keyword>
<evidence type="ECO:0000313" key="10">
    <source>
        <dbReference type="EMBL" id="MFC7126098.1"/>
    </source>
</evidence>